<dbReference type="InterPro" id="IPR020809">
    <property type="entry name" value="Enolase_CS"/>
</dbReference>
<dbReference type="GO" id="GO:0004634">
    <property type="term" value="F:phosphopyruvate hydratase activity"/>
    <property type="evidence" value="ECO:0007669"/>
    <property type="project" value="UniProtKB-UniRule"/>
</dbReference>
<feature type="region of interest" description="Disordered" evidence="13">
    <location>
        <begin position="33"/>
        <end position="60"/>
    </location>
</feature>
<keyword evidence="8 10" id="KW-0456">Lyase</keyword>
<name>A0A6J4UE74_9BACT</name>
<evidence type="ECO:0000259" key="14">
    <source>
        <dbReference type="SMART" id="SM01192"/>
    </source>
</evidence>
<dbReference type="SFLD" id="SFLDF00002">
    <property type="entry name" value="enolase"/>
    <property type="match status" value="1"/>
</dbReference>
<dbReference type="InterPro" id="IPR029017">
    <property type="entry name" value="Enolase-like_N"/>
</dbReference>
<evidence type="ECO:0000256" key="5">
    <source>
        <dbReference type="ARBA" id="ARBA00022525"/>
    </source>
</evidence>
<keyword evidence="10" id="KW-0963">Cytoplasm</keyword>
<dbReference type="SFLD" id="SFLDS00001">
    <property type="entry name" value="Enolase"/>
    <property type="match status" value="1"/>
</dbReference>
<dbReference type="GO" id="GO:0000015">
    <property type="term" value="C:phosphopyruvate hydratase complex"/>
    <property type="evidence" value="ECO:0007669"/>
    <property type="project" value="InterPro"/>
</dbReference>
<dbReference type="PANTHER" id="PTHR11902:SF1">
    <property type="entry name" value="ENOLASE"/>
    <property type="match status" value="1"/>
</dbReference>
<feature type="compositionally biased region" description="Basic and acidic residues" evidence="13">
    <location>
        <begin position="47"/>
        <end position="56"/>
    </location>
</feature>
<evidence type="ECO:0000256" key="8">
    <source>
        <dbReference type="ARBA" id="ARBA00023239"/>
    </source>
</evidence>
<feature type="binding site" evidence="10">
    <location>
        <position position="390"/>
    </location>
    <ligand>
        <name>(2R)-2-phosphoglycerate</name>
        <dbReference type="ChEBI" id="CHEBI:58289"/>
    </ligand>
</feature>
<feature type="active site" description="Proton acceptor" evidence="10 11">
    <location>
        <position position="339"/>
    </location>
</feature>
<dbReference type="Pfam" id="PF03952">
    <property type="entry name" value="Enolase_N"/>
    <property type="match status" value="1"/>
</dbReference>
<proteinExistence type="inferred from homology"/>
<comment type="similarity">
    <text evidence="2 10">Belongs to the enolase family.</text>
</comment>
<feature type="binding site" evidence="10">
    <location>
        <position position="368"/>
    </location>
    <ligand>
        <name>(2R)-2-phosphoglycerate</name>
        <dbReference type="ChEBI" id="CHEBI:58289"/>
    </ligand>
</feature>
<dbReference type="SFLD" id="SFLDG00178">
    <property type="entry name" value="enolase"/>
    <property type="match status" value="1"/>
</dbReference>
<evidence type="ECO:0000256" key="2">
    <source>
        <dbReference type="ARBA" id="ARBA00009604"/>
    </source>
</evidence>
<feature type="domain" description="Enolase N-terminal" evidence="15">
    <location>
        <begin position="4"/>
        <end position="134"/>
    </location>
</feature>
<dbReference type="AlphaFoldDB" id="A0A6J4UE74"/>
<evidence type="ECO:0000259" key="15">
    <source>
        <dbReference type="SMART" id="SM01193"/>
    </source>
</evidence>
<comment type="pathway">
    <text evidence="1 10">Carbohydrate degradation; glycolysis; pyruvate from D-glyceraldehyde 3-phosphate: step 4/5.</text>
</comment>
<dbReference type="EMBL" id="CADCWF010000078">
    <property type="protein sequence ID" value="CAA9545960.1"/>
    <property type="molecule type" value="Genomic_DNA"/>
</dbReference>
<gene>
    <name evidence="10" type="primary">eno</name>
    <name evidence="16" type="ORF">AVDCRST_MAG59-1289</name>
</gene>
<feature type="binding site" evidence="10">
    <location>
        <position position="369"/>
    </location>
    <ligand>
        <name>(2R)-2-phosphoglycerate</name>
        <dbReference type="ChEBI" id="CHEBI:58289"/>
    </ligand>
</feature>
<dbReference type="PRINTS" id="PR00148">
    <property type="entry name" value="ENOLASE"/>
</dbReference>
<dbReference type="GO" id="GO:0009986">
    <property type="term" value="C:cell surface"/>
    <property type="evidence" value="ECO:0007669"/>
    <property type="project" value="UniProtKB-SubCell"/>
</dbReference>
<reference evidence="16" key="1">
    <citation type="submission" date="2020-02" db="EMBL/GenBank/DDBJ databases">
        <authorList>
            <person name="Meier V. D."/>
        </authorList>
    </citation>
    <scope>NUCLEOTIDE SEQUENCE</scope>
    <source>
        <strain evidence="16">AVDCRST_MAG59</strain>
    </source>
</reference>
<dbReference type="SUPFAM" id="SSF51604">
    <property type="entry name" value="Enolase C-terminal domain-like"/>
    <property type="match status" value="1"/>
</dbReference>
<dbReference type="HAMAP" id="MF_00318">
    <property type="entry name" value="Enolase"/>
    <property type="match status" value="1"/>
</dbReference>
<dbReference type="InterPro" id="IPR036849">
    <property type="entry name" value="Enolase-like_C_sf"/>
</dbReference>
<comment type="cofactor">
    <cofactor evidence="12">
        <name>Mg(2+)</name>
        <dbReference type="ChEBI" id="CHEBI:18420"/>
    </cofactor>
    <text evidence="12">Mg(2+) is required for catalysis and for stabilizing the dimer.</text>
</comment>
<comment type="cofactor">
    <cofactor evidence="10">
        <name>Mg(2+)</name>
        <dbReference type="ChEBI" id="CHEBI:18420"/>
    </cofactor>
    <text evidence="10">Binds a second Mg(2+) ion via substrate during catalysis.</text>
</comment>
<dbReference type="SMART" id="SM01192">
    <property type="entry name" value="Enolase_C"/>
    <property type="match status" value="1"/>
</dbReference>
<evidence type="ECO:0000256" key="3">
    <source>
        <dbReference type="ARBA" id="ARBA00012058"/>
    </source>
</evidence>
<dbReference type="EC" id="4.2.1.11" evidence="3 10"/>
<feature type="binding site" evidence="10">
    <location>
        <position position="167"/>
    </location>
    <ligand>
        <name>(2R)-2-phosphoglycerate</name>
        <dbReference type="ChEBI" id="CHEBI:58289"/>
    </ligand>
</feature>
<feature type="binding site" evidence="10">
    <location>
        <position position="339"/>
    </location>
    <ligand>
        <name>(2R)-2-phosphoglycerate</name>
        <dbReference type="ChEBI" id="CHEBI:58289"/>
    </ligand>
</feature>
<evidence type="ECO:0000256" key="7">
    <source>
        <dbReference type="ARBA" id="ARBA00023152"/>
    </source>
</evidence>
<dbReference type="Gene3D" id="3.20.20.120">
    <property type="entry name" value="Enolase-like C-terminal domain"/>
    <property type="match status" value="1"/>
</dbReference>
<protein>
    <recommendedName>
        <fullName evidence="4 10">Enolase</fullName>
        <ecNumber evidence="3 10">4.2.1.11</ecNumber>
    </recommendedName>
    <alternativeName>
        <fullName evidence="10">2-phospho-D-glycerate hydro-lyase</fullName>
    </alternativeName>
    <alternativeName>
        <fullName evidence="10">2-phosphoglycerate dehydratase</fullName>
    </alternativeName>
</protein>
<dbReference type="InterPro" id="IPR020811">
    <property type="entry name" value="Enolase_N"/>
</dbReference>
<keyword evidence="5 10" id="KW-0964">Secreted</keyword>
<evidence type="ECO:0000256" key="6">
    <source>
        <dbReference type="ARBA" id="ARBA00022842"/>
    </source>
</evidence>
<dbReference type="GO" id="GO:0006096">
    <property type="term" value="P:glycolytic process"/>
    <property type="evidence" value="ECO:0007669"/>
    <property type="project" value="UniProtKB-UniRule"/>
</dbReference>
<keyword evidence="10 12" id="KW-0479">Metal-binding</keyword>
<dbReference type="InterPro" id="IPR020810">
    <property type="entry name" value="Enolase_C"/>
</dbReference>
<comment type="function">
    <text evidence="9 10">Catalyzes the reversible conversion of 2-phosphoglycerate (2-PG) into phosphoenolpyruvate (PEP). It is essential for the degradation of carbohydrates via glycolysis.</text>
</comment>
<feature type="binding site" evidence="10 12">
    <location>
        <position position="287"/>
    </location>
    <ligand>
        <name>Mg(2+)</name>
        <dbReference type="ChEBI" id="CHEBI:18420"/>
    </ligand>
</feature>
<dbReference type="SMART" id="SM01193">
    <property type="entry name" value="Enolase_N"/>
    <property type="match status" value="1"/>
</dbReference>
<feature type="domain" description="Enolase C-terminal TIM barrel" evidence="14">
    <location>
        <begin position="143"/>
        <end position="425"/>
    </location>
</feature>
<keyword evidence="6 10" id="KW-0460">Magnesium</keyword>
<accession>A0A6J4UE74</accession>
<dbReference type="InterPro" id="IPR000941">
    <property type="entry name" value="Enolase"/>
</dbReference>
<dbReference type="SUPFAM" id="SSF54826">
    <property type="entry name" value="Enolase N-terminal domain-like"/>
    <property type="match status" value="1"/>
</dbReference>
<evidence type="ECO:0000256" key="1">
    <source>
        <dbReference type="ARBA" id="ARBA00005031"/>
    </source>
</evidence>
<comment type="catalytic activity">
    <reaction evidence="10">
        <text>(2R)-2-phosphoglycerate = phosphoenolpyruvate + H2O</text>
        <dbReference type="Rhea" id="RHEA:10164"/>
        <dbReference type="ChEBI" id="CHEBI:15377"/>
        <dbReference type="ChEBI" id="CHEBI:58289"/>
        <dbReference type="ChEBI" id="CHEBI:58702"/>
        <dbReference type="EC" id="4.2.1.11"/>
    </reaction>
</comment>
<sequence>MPTIEEIEGLEILDSRGRPTVQATLTLTGAARARAQVPSGASTGGAEARELRDGDPSRYNGLGCRRAAENLSGEIRATAATRSFPDQAAFDRFLIDLDGTPDKRRLGANAILAASIAFARAHAVERNLPFYRHLADVAALPRPSTLPRPTINLFSGGKHAGGQVAIQDVLVVPIRATSTDEALAVVAAVYAAAADLSLRRYGSRALVADEGGLAPAFPSPEAMLDDATTAISLAGFAPGEDVALAVDVAASHFYEHGRYRIDDTLTPTAMIGRIGAWLDSYPIVSIEDGLAEEDWASWPLLRQRIGQRALVLGDDLLTTNPDRIRRAVAAEAATALLLKVNQIGTLTEAATALGLARSAGWSVTVSARSGETEDDWLADLAVGWGGDQIKVGSIARSERLAKYNRLLEIEAETGLPLAGWPRTGR</sequence>
<dbReference type="GO" id="GO:0000287">
    <property type="term" value="F:magnesium ion binding"/>
    <property type="evidence" value="ECO:0007669"/>
    <property type="project" value="UniProtKB-UniRule"/>
</dbReference>
<evidence type="ECO:0000256" key="10">
    <source>
        <dbReference type="HAMAP-Rule" id="MF_00318"/>
    </source>
</evidence>
<evidence type="ECO:0000256" key="11">
    <source>
        <dbReference type="PIRSR" id="PIRSR001400-1"/>
    </source>
</evidence>
<dbReference type="Gene3D" id="3.30.390.10">
    <property type="entry name" value="Enolase-like, N-terminal domain"/>
    <property type="match status" value="1"/>
</dbReference>
<comment type="subcellular location">
    <subcellularLocation>
        <location evidence="10">Cytoplasm</location>
    </subcellularLocation>
    <subcellularLocation>
        <location evidence="10">Secreted</location>
    </subcellularLocation>
    <subcellularLocation>
        <location evidence="10">Cell surface</location>
    </subcellularLocation>
    <text evidence="10">Fractions of enolase are present in both the cytoplasm and on the cell surface.</text>
</comment>
<evidence type="ECO:0000256" key="13">
    <source>
        <dbReference type="SAM" id="MobiDB-lite"/>
    </source>
</evidence>
<evidence type="ECO:0000256" key="12">
    <source>
        <dbReference type="PIRSR" id="PIRSR001400-3"/>
    </source>
</evidence>
<feature type="binding site" evidence="10 12">
    <location>
        <position position="314"/>
    </location>
    <ligand>
        <name>Mg(2+)</name>
        <dbReference type="ChEBI" id="CHEBI:18420"/>
    </ligand>
</feature>
<dbReference type="PANTHER" id="PTHR11902">
    <property type="entry name" value="ENOLASE"/>
    <property type="match status" value="1"/>
</dbReference>
<keyword evidence="7 10" id="KW-0324">Glycolysis</keyword>
<evidence type="ECO:0000313" key="16">
    <source>
        <dbReference type="EMBL" id="CAA9545960.1"/>
    </source>
</evidence>
<organism evidence="16">
    <name type="scientific">uncultured Thermomicrobiales bacterium</name>
    <dbReference type="NCBI Taxonomy" id="1645740"/>
    <lineage>
        <taxon>Bacteria</taxon>
        <taxon>Pseudomonadati</taxon>
        <taxon>Thermomicrobiota</taxon>
        <taxon>Thermomicrobia</taxon>
        <taxon>Thermomicrobiales</taxon>
        <taxon>environmental samples</taxon>
    </lineage>
</organism>
<feature type="active site" description="Proton donor" evidence="10 11">
    <location>
        <position position="210"/>
    </location>
</feature>
<feature type="binding site" evidence="10 12">
    <location>
        <position position="247"/>
    </location>
    <ligand>
        <name>Mg(2+)</name>
        <dbReference type="ChEBI" id="CHEBI:18420"/>
    </ligand>
</feature>
<dbReference type="UniPathway" id="UPA00109">
    <property type="reaction ID" value="UER00187"/>
</dbReference>
<dbReference type="Pfam" id="PF00113">
    <property type="entry name" value="Enolase_C"/>
    <property type="match status" value="1"/>
</dbReference>
<dbReference type="GO" id="GO:0005576">
    <property type="term" value="C:extracellular region"/>
    <property type="evidence" value="ECO:0007669"/>
    <property type="project" value="UniProtKB-SubCell"/>
</dbReference>
<dbReference type="PROSITE" id="PS00164">
    <property type="entry name" value="ENOLASE"/>
    <property type="match status" value="1"/>
</dbReference>
<evidence type="ECO:0000256" key="4">
    <source>
        <dbReference type="ARBA" id="ARBA00017068"/>
    </source>
</evidence>
<dbReference type="PIRSF" id="PIRSF001400">
    <property type="entry name" value="Enolase"/>
    <property type="match status" value="1"/>
</dbReference>
<evidence type="ECO:0000256" key="9">
    <source>
        <dbReference type="ARBA" id="ARBA00045763"/>
    </source>
</evidence>